<dbReference type="OrthoDB" id="10031169at2759"/>
<comment type="similarity">
    <text evidence="3">Belongs to the peptidase M1 family.</text>
</comment>
<dbReference type="InterPro" id="IPR024571">
    <property type="entry name" value="ERAP1-like_C_dom"/>
</dbReference>
<evidence type="ECO:0000256" key="1">
    <source>
        <dbReference type="ARBA" id="ARBA00001947"/>
    </source>
</evidence>
<keyword evidence="12" id="KW-0472">Membrane</keyword>
<keyword evidence="10" id="KW-0862">Zinc</keyword>
<keyword evidence="13" id="KW-0325">Glycoprotein</keyword>
<evidence type="ECO:0000256" key="9">
    <source>
        <dbReference type="ARBA" id="ARBA00022801"/>
    </source>
</evidence>
<organism evidence="18">
    <name type="scientific">Soboliphyme baturini</name>
    <dbReference type="NCBI Taxonomy" id="241478"/>
    <lineage>
        <taxon>Eukaryota</taxon>
        <taxon>Metazoa</taxon>
        <taxon>Ecdysozoa</taxon>
        <taxon>Nematoda</taxon>
        <taxon>Enoplea</taxon>
        <taxon>Dorylaimia</taxon>
        <taxon>Dioctophymatida</taxon>
        <taxon>Dioctophymatoidea</taxon>
        <taxon>Soboliphymatidae</taxon>
        <taxon>Soboliphyme</taxon>
    </lineage>
</organism>
<keyword evidence="7" id="KW-0479">Metal-binding</keyword>
<sequence length="507" mass="58622">MLAVPDFEAGAMENWGLVTYRETALLYNQLTSWQANKDRVAVVVAHELAHQWFGNLVTMQSWNDLWLNEGFATYFEVMGADYILGNTTRMQDRFNVDQLQPALLLDQLNNTRPILADVVSPSEIESIFDAITYNKGGSVIRMLAYTLDMDGKPVFQKGLQSWITKAGYPVITVSRDYSSSVAVLSQSRFYLCSEDSKNSSDAWYVPIWYKQRNDQENRFVWLNANKKATVTGLSNDDWLLVNVRQKSFCRVNYDLRNWKLIQQQLLDDYEKIHFLSRAQLLDDSQNLARAGLISYELALNLTKYLSKETSYVPWTALLPTFYHLHTMMAEKPEFVYYKKYMHILLRPQMQRLNDRVDEFLKNVVVHQACALGESTCVRMVLNMFDKFKDDCGNSTTGTASCSRIPPYYRREVYCTAMAHGSSEDWLLLWNLYKSEEQPVESMNLLHGLCCTRKPDLISTLLSQAVKADPTVRKQDIPFIFQSLKTNTAAKWLIWTFLVNNVDRILKK</sequence>
<evidence type="ECO:0000313" key="17">
    <source>
        <dbReference type="Proteomes" id="UP000270296"/>
    </source>
</evidence>
<reference evidence="16 17" key="2">
    <citation type="submission" date="2018-11" db="EMBL/GenBank/DDBJ databases">
        <authorList>
            <consortium name="Pathogen Informatics"/>
        </authorList>
    </citation>
    <scope>NUCLEOTIDE SEQUENCE [LARGE SCALE GENOMIC DNA]</scope>
</reference>
<evidence type="ECO:0000256" key="6">
    <source>
        <dbReference type="ARBA" id="ARBA00022670"/>
    </source>
</evidence>
<dbReference type="AlphaFoldDB" id="A0A183J2S9"/>
<name>A0A183J2S9_9BILA</name>
<evidence type="ECO:0000256" key="2">
    <source>
        <dbReference type="ARBA" id="ARBA00004609"/>
    </source>
</evidence>
<dbReference type="GO" id="GO:0005886">
    <property type="term" value="C:plasma membrane"/>
    <property type="evidence" value="ECO:0007669"/>
    <property type="project" value="UniProtKB-SubCell"/>
</dbReference>
<keyword evidence="6" id="KW-0645">Protease</keyword>
<protein>
    <submittedName>
        <fullName evidence="18">Aminopeptidase N</fullName>
    </submittedName>
</protein>
<dbReference type="GO" id="GO:0005615">
    <property type="term" value="C:extracellular space"/>
    <property type="evidence" value="ECO:0007669"/>
    <property type="project" value="TreeGrafter"/>
</dbReference>
<evidence type="ECO:0000256" key="13">
    <source>
        <dbReference type="ARBA" id="ARBA00023180"/>
    </source>
</evidence>
<comment type="cofactor">
    <cofactor evidence="1">
        <name>Zn(2+)</name>
        <dbReference type="ChEBI" id="CHEBI:29105"/>
    </cofactor>
</comment>
<evidence type="ECO:0000259" key="15">
    <source>
        <dbReference type="Pfam" id="PF11838"/>
    </source>
</evidence>
<gene>
    <name evidence="16" type="ORF">SBAD_LOCUS10177</name>
</gene>
<dbReference type="InterPro" id="IPR001930">
    <property type="entry name" value="Peptidase_M1"/>
</dbReference>
<dbReference type="GO" id="GO:0070006">
    <property type="term" value="F:metalloaminopeptidase activity"/>
    <property type="evidence" value="ECO:0007669"/>
    <property type="project" value="TreeGrafter"/>
</dbReference>
<feature type="domain" description="ERAP1-like C-terminal" evidence="15">
    <location>
        <begin position="238"/>
        <end position="507"/>
    </location>
</feature>
<dbReference type="Gene3D" id="1.25.50.20">
    <property type="match status" value="1"/>
</dbReference>
<evidence type="ECO:0000256" key="4">
    <source>
        <dbReference type="ARBA" id="ARBA00022475"/>
    </source>
</evidence>
<accession>A0A183J2S9</accession>
<dbReference type="GO" id="GO:0005737">
    <property type="term" value="C:cytoplasm"/>
    <property type="evidence" value="ECO:0007669"/>
    <property type="project" value="TreeGrafter"/>
</dbReference>
<dbReference type="Gene3D" id="1.10.390.10">
    <property type="entry name" value="Neutral Protease Domain 2"/>
    <property type="match status" value="1"/>
</dbReference>
<dbReference type="PANTHER" id="PTHR11533">
    <property type="entry name" value="PROTEASE M1 ZINC METALLOPROTEASE"/>
    <property type="match status" value="1"/>
</dbReference>
<evidence type="ECO:0000256" key="5">
    <source>
        <dbReference type="ARBA" id="ARBA00022622"/>
    </source>
</evidence>
<dbReference type="Pfam" id="PF11838">
    <property type="entry name" value="ERAP1_C"/>
    <property type="match status" value="1"/>
</dbReference>
<keyword evidence="17" id="KW-1185">Reference proteome</keyword>
<dbReference type="EMBL" id="UZAM01013727">
    <property type="protein sequence ID" value="VDP29664.1"/>
    <property type="molecule type" value="Genomic_DNA"/>
</dbReference>
<keyword evidence="9" id="KW-0378">Hydrolase</keyword>
<keyword evidence="11" id="KW-0482">Metalloprotease</keyword>
<evidence type="ECO:0000256" key="7">
    <source>
        <dbReference type="ARBA" id="ARBA00022723"/>
    </source>
</evidence>
<dbReference type="FunFam" id="2.60.40.1910:FF:000008">
    <property type="entry name" value="Aminopeptidase"/>
    <property type="match status" value="1"/>
</dbReference>
<keyword evidence="4" id="KW-1003">Cell membrane</keyword>
<comment type="subcellular location">
    <subcellularLocation>
        <location evidence="2">Cell membrane</location>
        <topology evidence="2">Lipid-anchor</topology>
        <topology evidence="2">GPI-anchor</topology>
    </subcellularLocation>
</comment>
<keyword evidence="5" id="KW-0336">GPI-anchor</keyword>
<dbReference type="GO" id="GO:0043171">
    <property type="term" value="P:peptide catabolic process"/>
    <property type="evidence" value="ECO:0007669"/>
    <property type="project" value="TreeGrafter"/>
</dbReference>
<evidence type="ECO:0000256" key="3">
    <source>
        <dbReference type="ARBA" id="ARBA00010136"/>
    </source>
</evidence>
<evidence type="ECO:0000313" key="18">
    <source>
        <dbReference type="WBParaSite" id="SBAD_0001054101-mRNA-1"/>
    </source>
</evidence>
<dbReference type="GO" id="GO:0008270">
    <property type="term" value="F:zinc ion binding"/>
    <property type="evidence" value="ECO:0007669"/>
    <property type="project" value="InterPro"/>
</dbReference>
<keyword evidence="8" id="KW-0732">Signal</keyword>
<proteinExistence type="inferred from homology"/>
<dbReference type="GO" id="GO:0042277">
    <property type="term" value="F:peptide binding"/>
    <property type="evidence" value="ECO:0007669"/>
    <property type="project" value="TreeGrafter"/>
</dbReference>
<dbReference type="GO" id="GO:0006508">
    <property type="term" value="P:proteolysis"/>
    <property type="evidence" value="ECO:0007669"/>
    <property type="project" value="UniProtKB-KW"/>
</dbReference>
<dbReference type="GO" id="GO:0098552">
    <property type="term" value="C:side of membrane"/>
    <property type="evidence" value="ECO:0007669"/>
    <property type="project" value="UniProtKB-KW"/>
</dbReference>
<dbReference type="WBParaSite" id="SBAD_0001054101-mRNA-1">
    <property type="protein sequence ID" value="SBAD_0001054101-mRNA-1"/>
    <property type="gene ID" value="SBAD_0001054101"/>
</dbReference>
<dbReference type="PANTHER" id="PTHR11533:SF301">
    <property type="entry name" value="AMINOPEPTIDASE"/>
    <property type="match status" value="1"/>
</dbReference>
<dbReference type="InterPro" id="IPR050344">
    <property type="entry name" value="Peptidase_M1_aminopeptidases"/>
</dbReference>
<dbReference type="SUPFAM" id="SSF55486">
    <property type="entry name" value="Metalloproteases ('zincins'), catalytic domain"/>
    <property type="match status" value="1"/>
</dbReference>
<keyword evidence="5" id="KW-0449">Lipoprotein</keyword>
<evidence type="ECO:0000256" key="12">
    <source>
        <dbReference type="ARBA" id="ARBA00023136"/>
    </source>
</evidence>
<dbReference type="Pfam" id="PF01433">
    <property type="entry name" value="Peptidase_M1"/>
    <property type="match status" value="1"/>
</dbReference>
<dbReference type="PRINTS" id="PR00756">
    <property type="entry name" value="ALADIPTASE"/>
</dbReference>
<feature type="domain" description="Peptidase M1 membrane alanine aminopeptidase" evidence="14">
    <location>
        <begin position="1"/>
        <end position="168"/>
    </location>
</feature>
<dbReference type="Proteomes" id="UP000270296">
    <property type="component" value="Unassembled WGS sequence"/>
</dbReference>
<evidence type="ECO:0000256" key="8">
    <source>
        <dbReference type="ARBA" id="ARBA00022729"/>
    </source>
</evidence>
<dbReference type="InterPro" id="IPR027268">
    <property type="entry name" value="Peptidase_M4/M1_CTD_sf"/>
</dbReference>
<dbReference type="InterPro" id="IPR014782">
    <property type="entry name" value="Peptidase_M1_dom"/>
</dbReference>
<evidence type="ECO:0000256" key="11">
    <source>
        <dbReference type="ARBA" id="ARBA00023049"/>
    </source>
</evidence>
<reference evidence="18" key="1">
    <citation type="submission" date="2016-06" db="UniProtKB">
        <authorList>
            <consortium name="WormBaseParasite"/>
        </authorList>
    </citation>
    <scope>IDENTIFICATION</scope>
</reference>
<evidence type="ECO:0000259" key="14">
    <source>
        <dbReference type="Pfam" id="PF01433"/>
    </source>
</evidence>
<evidence type="ECO:0000256" key="10">
    <source>
        <dbReference type="ARBA" id="ARBA00022833"/>
    </source>
</evidence>
<evidence type="ECO:0000313" key="16">
    <source>
        <dbReference type="EMBL" id="VDP29664.1"/>
    </source>
</evidence>